<evidence type="ECO:0000259" key="6">
    <source>
        <dbReference type="Pfam" id="PF01957"/>
    </source>
</evidence>
<dbReference type="RefSeq" id="WP_188631202.1">
    <property type="nucleotide sequence ID" value="NZ_BMNQ01000002.1"/>
</dbReference>
<proteinExistence type="predicted"/>
<dbReference type="InterPro" id="IPR012340">
    <property type="entry name" value="NA-bd_OB-fold"/>
</dbReference>
<reference evidence="7" key="1">
    <citation type="journal article" date="2014" name="Int. J. Syst. Evol. Microbiol.">
        <title>Complete genome sequence of Corynebacterium casei LMG S-19264T (=DSM 44701T), isolated from a smear-ripened cheese.</title>
        <authorList>
            <consortium name="US DOE Joint Genome Institute (JGI-PGF)"/>
            <person name="Walter F."/>
            <person name="Albersmeier A."/>
            <person name="Kalinowski J."/>
            <person name="Ruckert C."/>
        </authorList>
    </citation>
    <scope>NUCLEOTIDE SEQUENCE</scope>
    <source>
        <strain evidence="7">JCM 12580</strain>
    </source>
</reference>
<feature type="transmembrane region" description="Helical" evidence="5">
    <location>
        <begin position="6"/>
        <end position="27"/>
    </location>
</feature>
<evidence type="ECO:0000313" key="7">
    <source>
        <dbReference type="EMBL" id="GGJ83188.1"/>
    </source>
</evidence>
<feature type="transmembrane region" description="Helical" evidence="5">
    <location>
        <begin position="102"/>
        <end position="123"/>
    </location>
</feature>
<evidence type="ECO:0000256" key="2">
    <source>
        <dbReference type="ARBA" id="ARBA00022692"/>
    </source>
</evidence>
<dbReference type="PANTHER" id="PTHR33507">
    <property type="entry name" value="INNER MEMBRANE PROTEIN YBBJ"/>
    <property type="match status" value="1"/>
</dbReference>
<dbReference type="Gene3D" id="2.40.50.140">
    <property type="entry name" value="Nucleic acid-binding proteins"/>
    <property type="match status" value="1"/>
</dbReference>
<dbReference type="EMBL" id="BMNQ01000002">
    <property type="protein sequence ID" value="GGJ83188.1"/>
    <property type="molecule type" value="Genomic_DNA"/>
</dbReference>
<feature type="transmembrane region" description="Helical" evidence="5">
    <location>
        <begin position="32"/>
        <end position="48"/>
    </location>
</feature>
<organism evidence="7 8">
    <name type="scientific">Lentibacillus kapialis</name>
    <dbReference type="NCBI Taxonomy" id="340214"/>
    <lineage>
        <taxon>Bacteria</taxon>
        <taxon>Bacillati</taxon>
        <taxon>Bacillota</taxon>
        <taxon>Bacilli</taxon>
        <taxon>Bacillales</taxon>
        <taxon>Bacillaceae</taxon>
        <taxon>Lentibacillus</taxon>
    </lineage>
</organism>
<gene>
    <name evidence="7" type="ORF">GCM10007063_02120</name>
</gene>
<name>A0A917PLD5_9BACI</name>
<evidence type="ECO:0000256" key="1">
    <source>
        <dbReference type="ARBA" id="ARBA00004141"/>
    </source>
</evidence>
<comment type="caution">
    <text evidence="7">The sequence shown here is derived from an EMBL/GenBank/DDBJ whole genome shotgun (WGS) entry which is preliminary data.</text>
</comment>
<dbReference type="InterPro" id="IPR052165">
    <property type="entry name" value="Membrane_assoc_protease"/>
</dbReference>
<evidence type="ECO:0000313" key="8">
    <source>
        <dbReference type="Proteomes" id="UP000658382"/>
    </source>
</evidence>
<keyword evidence="8" id="KW-1185">Reference proteome</keyword>
<dbReference type="InterPro" id="IPR002810">
    <property type="entry name" value="NfeD-like_C"/>
</dbReference>
<feature type="domain" description="NfeD-like C-terminal" evidence="6">
    <location>
        <begin position="152"/>
        <end position="207"/>
    </location>
</feature>
<feature type="transmembrane region" description="Helical" evidence="5">
    <location>
        <begin position="78"/>
        <end position="96"/>
    </location>
</feature>
<dbReference type="GO" id="GO:0005886">
    <property type="term" value="C:plasma membrane"/>
    <property type="evidence" value="ECO:0007669"/>
    <property type="project" value="TreeGrafter"/>
</dbReference>
<keyword evidence="2 5" id="KW-0812">Transmembrane</keyword>
<dbReference type="Proteomes" id="UP000658382">
    <property type="component" value="Unassembled WGS sequence"/>
</dbReference>
<evidence type="ECO:0000256" key="4">
    <source>
        <dbReference type="ARBA" id="ARBA00023136"/>
    </source>
</evidence>
<comment type="subcellular location">
    <subcellularLocation>
        <location evidence="1">Membrane</location>
        <topology evidence="1">Multi-pass membrane protein</topology>
    </subcellularLocation>
</comment>
<reference evidence="7" key="2">
    <citation type="submission" date="2020-09" db="EMBL/GenBank/DDBJ databases">
        <authorList>
            <person name="Sun Q."/>
            <person name="Ohkuma M."/>
        </authorList>
    </citation>
    <scope>NUCLEOTIDE SEQUENCE</scope>
    <source>
        <strain evidence="7">JCM 12580</strain>
    </source>
</reference>
<sequence length="208" mass="22937">MAIFSLDWAGFILTGFATLFLVGELLVNMRGIFGLLGMGFIIVYFAIYLETGSFIFMLIIYLAGILLITIDGKIVNDGTLATVGLACMLLTVALAAPNLFAGMYAIIGVLIGGFASFLFLKVFKHREMWSKITLKDQLTKEKGYNSMNQEYETLLEKEGVTLSDMRPVGTIRISNKNYSAISNGEWIPKDSDVKVVHVDGTKILVEKI</sequence>
<evidence type="ECO:0000256" key="3">
    <source>
        <dbReference type="ARBA" id="ARBA00022989"/>
    </source>
</evidence>
<dbReference type="Pfam" id="PF01957">
    <property type="entry name" value="NfeD"/>
    <property type="match status" value="1"/>
</dbReference>
<feature type="transmembrane region" description="Helical" evidence="5">
    <location>
        <begin position="54"/>
        <end position="71"/>
    </location>
</feature>
<keyword evidence="3 5" id="KW-1133">Transmembrane helix</keyword>
<dbReference type="AlphaFoldDB" id="A0A917PLD5"/>
<accession>A0A917PLD5</accession>
<protein>
    <recommendedName>
        <fullName evidence="6">NfeD-like C-terminal domain-containing protein</fullName>
    </recommendedName>
</protein>
<evidence type="ECO:0000256" key="5">
    <source>
        <dbReference type="SAM" id="Phobius"/>
    </source>
</evidence>
<dbReference type="PANTHER" id="PTHR33507:SF3">
    <property type="entry name" value="INNER MEMBRANE PROTEIN YBBJ"/>
    <property type="match status" value="1"/>
</dbReference>
<keyword evidence="4 5" id="KW-0472">Membrane</keyword>